<evidence type="ECO:0000313" key="2">
    <source>
        <dbReference type="EMBL" id="HEF86719.1"/>
    </source>
</evidence>
<dbReference type="SUPFAM" id="SSF46785">
    <property type="entry name" value="Winged helix' DNA-binding domain"/>
    <property type="match status" value="1"/>
</dbReference>
<keyword evidence="1" id="KW-0812">Transmembrane</keyword>
<dbReference type="InterPro" id="IPR036390">
    <property type="entry name" value="WH_DNA-bd_sf"/>
</dbReference>
<dbReference type="EMBL" id="DSJT01000003">
    <property type="protein sequence ID" value="HEF86719.1"/>
    <property type="molecule type" value="Genomic_DNA"/>
</dbReference>
<organism evidence="2">
    <name type="scientific">Thermosphaera aggregans</name>
    <dbReference type="NCBI Taxonomy" id="54254"/>
    <lineage>
        <taxon>Archaea</taxon>
        <taxon>Thermoproteota</taxon>
        <taxon>Thermoprotei</taxon>
        <taxon>Desulfurococcales</taxon>
        <taxon>Desulfurococcaceae</taxon>
        <taxon>Thermosphaera</taxon>
    </lineage>
</organism>
<feature type="transmembrane region" description="Helical" evidence="1">
    <location>
        <begin position="231"/>
        <end position="249"/>
    </location>
</feature>
<dbReference type="InterPro" id="IPR036388">
    <property type="entry name" value="WH-like_DNA-bd_sf"/>
</dbReference>
<name>A0A7C2FN92_9CREN</name>
<dbReference type="AlphaFoldDB" id="A0A7C2FN92"/>
<evidence type="ECO:0000256" key="1">
    <source>
        <dbReference type="SAM" id="Phobius"/>
    </source>
</evidence>
<comment type="caution">
    <text evidence="2">The sequence shown here is derived from an EMBL/GenBank/DDBJ whole genome shotgun (WGS) entry which is preliminary data.</text>
</comment>
<proteinExistence type="predicted"/>
<keyword evidence="1" id="KW-1133">Transmembrane helix</keyword>
<keyword evidence="1" id="KW-0472">Membrane</keyword>
<feature type="transmembrane region" description="Helical" evidence="1">
    <location>
        <begin position="255"/>
        <end position="277"/>
    </location>
</feature>
<accession>A0A7C2FN92</accession>
<sequence length="281" mass="31278">MVETTAREVSSKLLLLKDLDSVVDFSRANNQFTIILWLAEQPDLVPVGEVARVVGDTRKSILDSLRKLEKKGLITKLEKHGELYVGLSDQGRGFVKKLLELLSPVRDSDEVLDTPVRLNISKELVTSINLYRLIVHTGLSRKGYLTLEEASRLVIDGSRNFSTILESFTKNPTRFFKIAKYKGKDVLMLDKQGMEVLKKTPHYRLFQENPIYRLSVILTGSPWAREISGKLNTFLGVIVAGTIAATLLLETLVPLAIGIGSSVLIIGLNLVFARLGFIDAE</sequence>
<gene>
    <name evidence="2" type="ORF">ENP55_00085</name>
</gene>
<protein>
    <submittedName>
        <fullName evidence="2">Uncharacterized protein</fullName>
    </submittedName>
</protein>
<dbReference type="Gene3D" id="1.10.10.10">
    <property type="entry name" value="Winged helix-like DNA-binding domain superfamily/Winged helix DNA-binding domain"/>
    <property type="match status" value="1"/>
</dbReference>
<reference evidence="2" key="1">
    <citation type="journal article" date="2020" name="mSystems">
        <title>Genome- and Community-Level Interaction Insights into Carbon Utilization and Element Cycling Functions of Hydrothermarchaeota in Hydrothermal Sediment.</title>
        <authorList>
            <person name="Zhou Z."/>
            <person name="Liu Y."/>
            <person name="Xu W."/>
            <person name="Pan J."/>
            <person name="Luo Z.H."/>
            <person name="Li M."/>
        </authorList>
    </citation>
    <scope>NUCLEOTIDE SEQUENCE [LARGE SCALE GENOMIC DNA]</scope>
    <source>
        <strain evidence="2">SpSt-23</strain>
    </source>
</reference>